<keyword evidence="4" id="KW-0378">Hydrolase</keyword>
<protein>
    <submittedName>
        <fullName evidence="4">DEAD/DEAH box helicase</fullName>
    </submittedName>
</protein>
<dbReference type="InterPro" id="IPR014001">
    <property type="entry name" value="Helicase_ATP-bd"/>
</dbReference>
<comment type="caution">
    <text evidence="4">The sequence shown here is derived from an EMBL/GenBank/DDBJ whole genome shotgun (WGS) entry which is preliminary data.</text>
</comment>
<dbReference type="SMART" id="SM00487">
    <property type="entry name" value="DEXDc"/>
    <property type="match status" value="1"/>
</dbReference>
<dbReference type="InterPro" id="IPR027417">
    <property type="entry name" value="P-loop_NTPase"/>
</dbReference>
<evidence type="ECO:0000313" key="4">
    <source>
        <dbReference type="EMBL" id="RKN04183.1"/>
    </source>
</evidence>
<evidence type="ECO:0000256" key="2">
    <source>
        <dbReference type="ARBA" id="ARBA00022840"/>
    </source>
</evidence>
<dbReference type="EMBL" id="RBDY01000038">
    <property type="protein sequence ID" value="RKN14487.1"/>
    <property type="molecule type" value="Genomic_DNA"/>
</dbReference>
<accession>A0A3A9VVJ8</accession>
<keyword evidence="4" id="KW-0347">Helicase</keyword>
<dbReference type="Pfam" id="PF00270">
    <property type="entry name" value="DEAD"/>
    <property type="match status" value="1"/>
</dbReference>
<dbReference type="GO" id="GO:0005524">
    <property type="term" value="F:ATP binding"/>
    <property type="evidence" value="ECO:0007669"/>
    <property type="project" value="UniProtKB-KW"/>
</dbReference>
<organism evidence="4 7">
    <name type="scientific">Streptomyces radicis</name>
    <dbReference type="NCBI Taxonomy" id="1750517"/>
    <lineage>
        <taxon>Bacteria</taxon>
        <taxon>Bacillati</taxon>
        <taxon>Actinomycetota</taxon>
        <taxon>Actinomycetes</taxon>
        <taxon>Kitasatosporales</taxon>
        <taxon>Streptomycetaceae</taxon>
        <taxon>Streptomyces</taxon>
    </lineage>
</organism>
<evidence type="ECO:0000313" key="5">
    <source>
        <dbReference type="EMBL" id="RKN14487.1"/>
    </source>
</evidence>
<evidence type="ECO:0000256" key="1">
    <source>
        <dbReference type="ARBA" id="ARBA00022741"/>
    </source>
</evidence>
<dbReference type="InterPro" id="IPR011545">
    <property type="entry name" value="DEAD/DEAH_box_helicase_dom"/>
</dbReference>
<keyword evidence="1" id="KW-0547">Nucleotide-binding</keyword>
<dbReference type="Proteomes" id="UP000275024">
    <property type="component" value="Unassembled WGS sequence"/>
</dbReference>
<dbReference type="Gene3D" id="3.40.50.300">
    <property type="entry name" value="P-loop containing nucleotide triphosphate hydrolases"/>
    <property type="match status" value="2"/>
</dbReference>
<dbReference type="Proteomes" id="UP000268652">
    <property type="component" value="Unassembled WGS sequence"/>
</dbReference>
<dbReference type="SMART" id="SM00490">
    <property type="entry name" value="HELICc"/>
    <property type="match status" value="1"/>
</dbReference>
<dbReference type="Pfam" id="PF00271">
    <property type="entry name" value="Helicase_C"/>
    <property type="match status" value="1"/>
</dbReference>
<gene>
    <name evidence="5" type="ORF">D7318_28965</name>
    <name evidence="4" type="ORF">D7319_29455</name>
</gene>
<dbReference type="GO" id="GO:0003676">
    <property type="term" value="F:nucleic acid binding"/>
    <property type="evidence" value="ECO:0007669"/>
    <property type="project" value="InterPro"/>
</dbReference>
<name>A0A3A9VVJ8_9ACTN</name>
<dbReference type="PROSITE" id="PS51192">
    <property type="entry name" value="HELICASE_ATP_BIND_1"/>
    <property type="match status" value="1"/>
</dbReference>
<dbReference type="GO" id="GO:0006289">
    <property type="term" value="P:nucleotide-excision repair"/>
    <property type="evidence" value="ECO:0007669"/>
    <property type="project" value="TreeGrafter"/>
</dbReference>
<dbReference type="GO" id="GO:0043138">
    <property type="term" value="F:3'-5' DNA helicase activity"/>
    <property type="evidence" value="ECO:0007669"/>
    <property type="project" value="TreeGrafter"/>
</dbReference>
<reference evidence="6 7" key="1">
    <citation type="submission" date="2018-09" db="EMBL/GenBank/DDBJ databases">
        <title>Streptomyces sp. nov. DS1-2, an endophytic actinomycete isolated from roots of Dendrobium scabrilingue.</title>
        <authorList>
            <person name="Kuncharoen N."/>
            <person name="Kudo T."/>
            <person name="Ohkuma M."/>
            <person name="Yuki M."/>
            <person name="Tanasupawat S."/>
        </authorList>
    </citation>
    <scope>NUCLEOTIDE SEQUENCE [LARGE SCALE GENOMIC DNA]</scope>
    <source>
        <strain evidence="4 7">AZ1-7</strain>
        <strain evidence="5 6">DS1-2</strain>
    </source>
</reference>
<dbReference type="EMBL" id="RBDX01000039">
    <property type="protein sequence ID" value="RKN04183.1"/>
    <property type="molecule type" value="Genomic_DNA"/>
</dbReference>
<dbReference type="PANTHER" id="PTHR47957">
    <property type="entry name" value="ATP-DEPENDENT HELICASE HRQ1"/>
    <property type="match status" value="1"/>
</dbReference>
<sequence>MRILMSGISPSAVHGQLAEYFQRYYDTAYSLRDSSVGEELRELLRTPGVLFQEPYLELLPQYVQSAQTLEELTAEIGLPEFAGLLGAGLLRGIPRLYTHQAEALRANNHGRDIVVTSGTGSGKTEAFLVPVLARLTNESRQWAPAGPQGAEQPWWRTSQHWQAQRHGSGRPSAMRAMFLYPMNALVEDQLIRLRRSLDAPNVRDWFDRHRDGNRFHFGRYIGRTPVAGPLELASKPNSSKMKELRRTLSSMEDRSRQLEQRIADGLVEDEDARYFLQRPFGAEMRSRWDMQVAPPDILITNYSMLNIMLTRRDEDPIFDRTRDWLKSSKDHVFSLVVDELHMYRGTQGTEVAYLLRKLIDRLGLSTDSDQLSVIATSASMNPENPVDRKFLSDFFGRSADRFSVLVGERVWTKGRTDLMPWADTVGQGTGALPPLPDRHAALQAAFRASDEDHSPRAKPLTDVSAKLFPGLAPDKALAATDALISCLDGEADAGSRFRLHLFFRNVTGMWACADRNCSEVQPCTAESPAERLVGKLYSRPRYACECGARVLELLYCDTCGEVFLGGFNSPIIGHDPTRRYLVSTATDLESLPDKARFDRTADVYSIFLPTAGERSDLDVSPHKHKGGRPGAKNRPEYTFTFVPAVLDPVSGKVGSYPDKENNGYLLVAQSQPQGHLGKVRAFPTVCPCCGEDKEIFKNVRQFEDPSRSRSPIRTMGTGFEKSNQVLTDALKRQLQTKIVVFSDSRQDAARISAGLERSHYQDLVRQLVIAALDHPQDLVALAAESFKGNQAGQAALAQLAATGSPELVAAVVAIAHDNLTPEHERVLADYRAQQKGPTLVELGNGVSTQAVTYGVHPGGPSFSLSASTESRSWTNLYDWTSGGPVQRPDASLTNDLRVLSSEIHRTVQAQVQQAVFAGGGRDLESLGIGHAAQDVAFKSRLLDDEVFRQACLSTLRLLGVRRQFQEQRPEPPANLHTAARKYINAVAQRHEVFPDALVQEVKNALGLSDAEPRIEGQKIRIVLAGGTEWRCERCTRRHLHGSAGVCAFCLSSLLVAQPLDPDSVTLDDYYTFLAREAGIPFRLHCEELTGQTDNDDAQARQALFQSVFLSGKEIELVDEIDLLSVTTTMEAGVDIGALRAVVMANMPPQRFNYQQRVGRAGRRLDHLSIALTLCRGTRTHDDHYFQHPYRITGDPSPSPYVDLDRLEILRRCYAASLLTLAFRSVEGTSGWDSGRNVHGPFGTVSGWPLVRDDVRAWLAGNDIAKRHAGQVLLQGASPGAPSVDDLVSWATSRLYSEIEEVATNAPDAGPLSQSLAERGVLPMFGFPTRVRNLHHQRPHGPELTDVIDRDIDIAISEWAPGGEVVKDKALHTAVGLVTYEPAGGQWLPGKAPDSDRLTVGICAKCLSVNLRESEHSCPVCEATTGETGDYRQLPSCQPLGFRTSYTAQDYDGTFEFTPRAFSARLTLDTTSALVPRCTQAAEFRSGEGRIVVVNAGTGEGYQFGKVKGHDGLLDTKLLADADRARDLGLPTQPSVSNEEKLALASVKMTDVLLVGLREQPTDLALDPRRMAARAAWLSLGTVFKLAAVRLLDIDGRELSAGLYPVRGEEEGSVQAKVFLSDTLENGAGYSTWLGKRPAEFLLAAHEVAADLTRHRSGSLVAAPCDSSCYDCLRDYSNSAYHPLLDWRLATQMVELLDGGTPDFAAEEVYAFERVEQFARSFSHWKADSSHGLPVLKDIQHDDLAVLITHPLESWTGPARSKRVARALASLEAEGFEVFESFENPVLDSEPPQRAVVAVDTFELLRRPGWIESRLQSLFD</sequence>
<evidence type="ECO:0000313" key="7">
    <source>
        <dbReference type="Proteomes" id="UP000275024"/>
    </source>
</evidence>
<dbReference type="InterPro" id="IPR001650">
    <property type="entry name" value="Helicase_C-like"/>
</dbReference>
<feature type="domain" description="Helicase ATP-binding" evidence="3">
    <location>
        <begin position="104"/>
        <end position="398"/>
    </location>
</feature>
<dbReference type="GO" id="GO:0036297">
    <property type="term" value="P:interstrand cross-link repair"/>
    <property type="evidence" value="ECO:0007669"/>
    <property type="project" value="TreeGrafter"/>
</dbReference>
<keyword evidence="2" id="KW-0067">ATP-binding</keyword>
<proteinExistence type="predicted"/>
<evidence type="ECO:0000313" key="6">
    <source>
        <dbReference type="Proteomes" id="UP000268652"/>
    </source>
</evidence>
<dbReference type="PANTHER" id="PTHR47957:SF3">
    <property type="entry name" value="ATP-DEPENDENT HELICASE HRQ1"/>
    <property type="match status" value="1"/>
</dbReference>
<keyword evidence="6" id="KW-1185">Reference proteome</keyword>
<evidence type="ECO:0000259" key="3">
    <source>
        <dbReference type="PROSITE" id="PS51192"/>
    </source>
</evidence>
<dbReference type="SUPFAM" id="SSF52540">
    <property type="entry name" value="P-loop containing nucleoside triphosphate hydrolases"/>
    <property type="match status" value="2"/>
</dbReference>